<dbReference type="InterPro" id="IPR032834">
    <property type="entry name" value="NatK-like_C"/>
</dbReference>
<organism evidence="3 4">
    <name type="scientific">Bifidobacterium lemurum</name>
    <dbReference type="NCBI Taxonomy" id="1603886"/>
    <lineage>
        <taxon>Bacteria</taxon>
        <taxon>Bacillati</taxon>
        <taxon>Actinomycetota</taxon>
        <taxon>Actinomycetes</taxon>
        <taxon>Bifidobacteriales</taxon>
        <taxon>Bifidobacteriaceae</taxon>
        <taxon>Bifidobacterium</taxon>
    </lineage>
</organism>
<dbReference type="InterPro" id="IPR036890">
    <property type="entry name" value="HATPase_C_sf"/>
</dbReference>
<comment type="caution">
    <text evidence="3">The sequence shown here is derived from an EMBL/GenBank/DDBJ whole genome shotgun (WGS) entry which is preliminary data.</text>
</comment>
<feature type="transmembrane region" description="Helical" evidence="1">
    <location>
        <begin position="126"/>
        <end position="144"/>
    </location>
</feature>
<feature type="domain" description="Sensor histidine kinase NatK-like C-terminal" evidence="2">
    <location>
        <begin position="332"/>
        <end position="436"/>
    </location>
</feature>
<feature type="transmembrane region" description="Helical" evidence="1">
    <location>
        <begin position="98"/>
        <end position="120"/>
    </location>
</feature>
<keyword evidence="1" id="KW-0472">Membrane</keyword>
<feature type="transmembrane region" description="Helical" evidence="1">
    <location>
        <begin position="41"/>
        <end position="61"/>
    </location>
</feature>
<name>A0A261FQX6_9BIFI</name>
<protein>
    <submittedName>
        <fullName evidence="3">Histidine kinase</fullName>
    </submittedName>
</protein>
<dbReference type="RefSeq" id="WP_143147959.1">
    <property type="nucleotide sequence ID" value="NZ_BDIS01000007.1"/>
</dbReference>
<dbReference type="SUPFAM" id="SSF55874">
    <property type="entry name" value="ATPase domain of HSP90 chaperone/DNA topoisomerase II/histidine kinase"/>
    <property type="match status" value="1"/>
</dbReference>
<reference evidence="3 4" key="1">
    <citation type="journal article" date="2017" name="BMC Genomics">
        <title>Comparative genomic and phylogenomic analyses of the Bifidobacteriaceae family.</title>
        <authorList>
            <person name="Lugli G.A."/>
            <person name="Milani C."/>
            <person name="Turroni F."/>
            <person name="Duranti S."/>
            <person name="Mancabelli L."/>
            <person name="Mangifesta M."/>
            <person name="Ferrario C."/>
            <person name="Modesto M."/>
            <person name="Mattarelli P."/>
            <person name="Jiri K."/>
            <person name="van Sinderen D."/>
            <person name="Ventura M."/>
        </authorList>
    </citation>
    <scope>NUCLEOTIDE SEQUENCE [LARGE SCALE GENOMIC DNA]</scope>
    <source>
        <strain evidence="3 4">DSM 28807</strain>
    </source>
</reference>
<evidence type="ECO:0000313" key="3">
    <source>
        <dbReference type="EMBL" id="OZG61488.1"/>
    </source>
</evidence>
<feature type="transmembrane region" description="Helical" evidence="1">
    <location>
        <begin position="195"/>
        <end position="214"/>
    </location>
</feature>
<sequence length="455" mass="51412">MSELVNQMLISPVLYVVCCGLVVACALATSSSRAATRRDRAWRIGWSVLLAVAVVAVDAVFVDSKTAWTAVETPMCLVALWVFAVAIMRMGIATGTYVAVWSLSLVSPISEVASLLTMWFDGWVRWCVRLAALALMMAVLYVCCRRWLAPQLQMSGRYLMSRRKVLFTLVMVAVFMTVADYRVIFWLIGSSEPSNMVPAFRVLVETLCCIVLYLQNDIERRQKAQLELNMVQELWRHQRHQYQVSKETIDVINRKCHDLKYQVAAFRATHGNADIDRQLGEIEHSVDVYDSVVRTGNPVLDVVLTEKSLYCEAQLITMTCMADASRLDFIEQSDLYALFGNAIDNAIESVMKQSDPDKRVIQVSVRPENDFLLIQVRNYCDEPIELVDGLPLTSKTSEPGYHGYGLRGIRYTAERYGGTMGIRTDGKAFTLQVLLPLPVRQPRRDEDREPQDAAR</sequence>
<keyword evidence="4" id="KW-1185">Reference proteome</keyword>
<keyword evidence="3" id="KW-0418">Kinase</keyword>
<dbReference type="GO" id="GO:0016301">
    <property type="term" value="F:kinase activity"/>
    <property type="evidence" value="ECO:0007669"/>
    <property type="project" value="UniProtKB-KW"/>
</dbReference>
<feature type="transmembrane region" description="Helical" evidence="1">
    <location>
        <begin position="67"/>
        <end position="86"/>
    </location>
</feature>
<dbReference type="Pfam" id="PF14501">
    <property type="entry name" value="HATPase_c_5"/>
    <property type="match status" value="1"/>
</dbReference>
<keyword evidence="3" id="KW-0808">Transferase</keyword>
<dbReference type="CDD" id="cd16935">
    <property type="entry name" value="HATPase_AgrC-ComD-like"/>
    <property type="match status" value="1"/>
</dbReference>
<dbReference type="OrthoDB" id="9816523at2"/>
<accession>A0A261FQX6</accession>
<dbReference type="EMBL" id="MWWX01000009">
    <property type="protein sequence ID" value="OZG61488.1"/>
    <property type="molecule type" value="Genomic_DNA"/>
</dbReference>
<gene>
    <name evidence="3" type="ORF">BLEM_1436</name>
</gene>
<keyword evidence="1" id="KW-1133">Transmembrane helix</keyword>
<feature type="transmembrane region" description="Helical" evidence="1">
    <location>
        <begin position="12"/>
        <end position="29"/>
    </location>
</feature>
<dbReference type="Gene3D" id="3.30.565.10">
    <property type="entry name" value="Histidine kinase-like ATPase, C-terminal domain"/>
    <property type="match status" value="1"/>
</dbReference>
<evidence type="ECO:0000259" key="2">
    <source>
        <dbReference type="Pfam" id="PF14501"/>
    </source>
</evidence>
<feature type="transmembrane region" description="Helical" evidence="1">
    <location>
        <begin position="165"/>
        <end position="189"/>
    </location>
</feature>
<dbReference type="STRING" id="1603886.GCA_001895165_00588"/>
<keyword evidence="1" id="KW-0812">Transmembrane</keyword>
<dbReference type="Proteomes" id="UP000216352">
    <property type="component" value="Unassembled WGS sequence"/>
</dbReference>
<dbReference type="AlphaFoldDB" id="A0A261FQX6"/>
<proteinExistence type="predicted"/>
<evidence type="ECO:0000256" key="1">
    <source>
        <dbReference type="SAM" id="Phobius"/>
    </source>
</evidence>
<evidence type="ECO:0000313" key="4">
    <source>
        <dbReference type="Proteomes" id="UP000216352"/>
    </source>
</evidence>